<gene>
    <name evidence="1" type="ORF">CEXT_320841</name>
</gene>
<evidence type="ECO:0008006" key="3">
    <source>
        <dbReference type="Google" id="ProtNLM"/>
    </source>
</evidence>
<accession>A0AAV4VY61</accession>
<organism evidence="1 2">
    <name type="scientific">Caerostris extrusa</name>
    <name type="common">Bark spider</name>
    <name type="synonym">Caerostris bankana</name>
    <dbReference type="NCBI Taxonomy" id="172846"/>
    <lineage>
        <taxon>Eukaryota</taxon>
        <taxon>Metazoa</taxon>
        <taxon>Ecdysozoa</taxon>
        <taxon>Arthropoda</taxon>
        <taxon>Chelicerata</taxon>
        <taxon>Arachnida</taxon>
        <taxon>Araneae</taxon>
        <taxon>Araneomorphae</taxon>
        <taxon>Entelegynae</taxon>
        <taxon>Araneoidea</taxon>
        <taxon>Araneidae</taxon>
        <taxon>Caerostris</taxon>
    </lineage>
</organism>
<proteinExistence type="predicted"/>
<evidence type="ECO:0000313" key="1">
    <source>
        <dbReference type="EMBL" id="GIY75415.1"/>
    </source>
</evidence>
<name>A0AAV4VY61_CAEEX</name>
<dbReference type="Proteomes" id="UP001054945">
    <property type="component" value="Unassembled WGS sequence"/>
</dbReference>
<evidence type="ECO:0000313" key="2">
    <source>
        <dbReference type="Proteomes" id="UP001054945"/>
    </source>
</evidence>
<sequence length="79" mass="8606">MVMKDFSGAEGFLETLQKFGSIQSLLSIFYANKGYMPLKSDFLSVCIMVMKDFSGAEVLKTQMTESASCNGPCSNSLSN</sequence>
<comment type="caution">
    <text evidence="1">The sequence shown here is derived from an EMBL/GenBank/DDBJ whole genome shotgun (WGS) entry which is preliminary data.</text>
</comment>
<keyword evidence="2" id="KW-1185">Reference proteome</keyword>
<reference evidence="1 2" key="1">
    <citation type="submission" date="2021-06" db="EMBL/GenBank/DDBJ databases">
        <title>Caerostris extrusa draft genome.</title>
        <authorList>
            <person name="Kono N."/>
            <person name="Arakawa K."/>
        </authorList>
    </citation>
    <scope>NUCLEOTIDE SEQUENCE [LARGE SCALE GENOMIC DNA]</scope>
</reference>
<dbReference type="EMBL" id="BPLR01015338">
    <property type="protein sequence ID" value="GIY75415.1"/>
    <property type="molecule type" value="Genomic_DNA"/>
</dbReference>
<protein>
    <recommendedName>
        <fullName evidence="3">Pentatricopeptide repeat-containing protein</fullName>
    </recommendedName>
</protein>
<dbReference type="AlphaFoldDB" id="A0AAV4VY61"/>